<proteinExistence type="predicted"/>
<evidence type="ECO:0000256" key="2">
    <source>
        <dbReference type="ARBA" id="ARBA00022491"/>
    </source>
</evidence>
<dbReference type="GO" id="GO:0006355">
    <property type="term" value="P:regulation of DNA-templated transcription"/>
    <property type="evidence" value="ECO:0007669"/>
    <property type="project" value="InterPro"/>
</dbReference>
<dbReference type="InterPro" id="IPR003650">
    <property type="entry name" value="Orange_dom"/>
</dbReference>
<dbReference type="GO" id="GO:0005634">
    <property type="term" value="C:nucleus"/>
    <property type="evidence" value="ECO:0007669"/>
    <property type="project" value="UniProtKB-SubCell"/>
</dbReference>
<dbReference type="SUPFAM" id="SSF158457">
    <property type="entry name" value="Orange domain-like"/>
    <property type="match status" value="1"/>
</dbReference>
<evidence type="ECO:0000256" key="6">
    <source>
        <dbReference type="ARBA" id="ARBA00023242"/>
    </source>
</evidence>
<dbReference type="GeneID" id="109480172"/>
<feature type="domain" description="BHLH" evidence="8">
    <location>
        <begin position="20"/>
        <end position="77"/>
    </location>
</feature>
<keyword evidence="5" id="KW-0804">Transcription</keyword>
<evidence type="ECO:0000313" key="11">
    <source>
        <dbReference type="RefSeq" id="XP_019637894.1"/>
    </source>
</evidence>
<dbReference type="RefSeq" id="XP_019637894.1">
    <property type="nucleotide sequence ID" value="XM_019782335.1"/>
</dbReference>
<evidence type="ECO:0000256" key="7">
    <source>
        <dbReference type="SAM" id="MobiDB-lite"/>
    </source>
</evidence>
<dbReference type="RefSeq" id="XP_019637895.1">
    <property type="nucleotide sequence ID" value="XM_019782336.1"/>
</dbReference>
<dbReference type="SUPFAM" id="SSF47459">
    <property type="entry name" value="HLH, helix-loop-helix DNA-binding domain"/>
    <property type="match status" value="1"/>
</dbReference>
<keyword evidence="10" id="KW-1185">Reference proteome</keyword>
<comment type="subcellular location">
    <subcellularLocation>
        <location evidence="1">Nucleus</location>
    </subcellularLocation>
</comment>
<dbReference type="SMART" id="SM00511">
    <property type="entry name" value="ORANGE"/>
    <property type="match status" value="1"/>
</dbReference>
<feature type="domain" description="Orange" evidence="9">
    <location>
        <begin position="96"/>
        <end position="129"/>
    </location>
</feature>
<dbReference type="OrthoDB" id="6085656at2759"/>
<dbReference type="Gene3D" id="6.10.250.980">
    <property type="match status" value="1"/>
</dbReference>
<dbReference type="InterPro" id="IPR011598">
    <property type="entry name" value="bHLH_dom"/>
</dbReference>
<dbReference type="Pfam" id="PF07527">
    <property type="entry name" value="Hairy_orange"/>
    <property type="match status" value="1"/>
</dbReference>
<dbReference type="InterPro" id="IPR036638">
    <property type="entry name" value="HLH_DNA-bd_sf"/>
</dbReference>
<keyword evidence="2" id="KW-0678">Repressor</keyword>
<dbReference type="GO" id="GO:0003677">
    <property type="term" value="F:DNA binding"/>
    <property type="evidence" value="ECO:0007669"/>
    <property type="project" value="UniProtKB-KW"/>
</dbReference>
<sequence>MSKMPTEKVPEKAKTSETLRRKSSKPIMEKRRRARINDSLNQLKTLILDALKKDSSRHSKLEKADILEMTVKHLRNLQRQQIADAVVRDPVALSKYRAGYSECMTEVSRFLTTSDGVDSQVQQRLLGHLASCCQTVDTLAPVQQPVHVQVAAAAPPVSVAGAISLASPTAQTSPLRVPGPAVPTTAYGGIPVVPGQIPSGEPVAVLLPSQAFPGGQMPSHVIPVYANATVVGSSRPESSAHGATTSTFVQSTTGPTVTPAPGLITAVPSLSPAAQRSPVPAAQAAPVPSDMDKMWRPW</sequence>
<dbReference type="GO" id="GO:0046983">
    <property type="term" value="F:protein dimerization activity"/>
    <property type="evidence" value="ECO:0007669"/>
    <property type="project" value="InterPro"/>
</dbReference>
<evidence type="ECO:0000256" key="3">
    <source>
        <dbReference type="ARBA" id="ARBA00023015"/>
    </source>
</evidence>
<evidence type="ECO:0000259" key="8">
    <source>
        <dbReference type="PROSITE" id="PS50888"/>
    </source>
</evidence>
<dbReference type="InterPro" id="IPR050370">
    <property type="entry name" value="HES_HEY"/>
</dbReference>
<accession>A0A6P4ZV29</accession>
<gene>
    <name evidence="11 12" type="primary">LOC109480172</name>
</gene>
<evidence type="ECO:0000259" key="9">
    <source>
        <dbReference type="PROSITE" id="PS51054"/>
    </source>
</evidence>
<organism evidence="10 11">
    <name type="scientific">Branchiostoma belcheri</name>
    <name type="common">Amphioxus</name>
    <dbReference type="NCBI Taxonomy" id="7741"/>
    <lineage>
        <taxon>Eukaryota</taxon>
        <taxon>Metazoa</taxon>
        <taxon>Chordata</taxon>
        <taxon>Cephalochordata</taxon>
        <taxon>Leptocardii</taxon>
        <taxon>Amphioxiformes</taxon>
        <taxon>Branchiostomatidae</taxon>
        <taxon>Branchiostoma</taxon>
    </lineage>
</organism>
<feature type="compositionally biased region" description="Low complexity" evidence="7">
    <location>
        <begin position="271"/>
        <end position="289"/>
    </location>
</feature>
<evidence type="ECO:0000256" key="5">
    <source>
        <dbReference type="ARBA" id="ARBA00023163"/>
    </source>
</evidence>
<dbReference type="PROSITE" id="PS51054">
    <property type="entry name" value="ORANGE"/>
    <property type="match status" value="1"/>
</dbReference>
<feature type="region of interest" description="Disordered" evidence="7">
    <location>
        <begin position="235"/>
        <end position="255"/>
    </location>
</feature>
<dbReference type="Pfam" id="PF00010">
    <property type="entry name" value="HLH"/>
    <property type="match status" value="1"/>
</dbReference>
<feature type="region of interest" description="Disordered" evidence="7">
    <location>
        <begin position="1"/>
        <end position="31"/>
    </location>
</feature>
<evidence type="ECO:0000256" key="4">
    <source>
        <dbReference type="ARBA" id="ARBA00023125"/>
    </source>
</evidence>
<dbReference type="FunFam" id="4.10.280.10:FF:000009">
    <property type="entry name" value="Transcription factor HES-1"/>
    <property type="match status" value="1"/>
</dbReference>
<dbReference type="SMART" id="SM00353">
    <property type="entry name" value="HLH"/>
    <property type="match status" value="1"/>
</dbReference>
<keyword evidence="4" id="KW-0238">DNA-binding</keyword>
<reference evidence="11 12" key="1">
    <citation type="submission" date="2025-04" db="UniProtKB">
        <authorList>
            <consortium name="RefSeq"/>
        </authorList>
    </citation>
    <scope>IDENTIFICATION</scope>
    <source>
        <tissue evidence="11 12">Gonad</tissue>
    </source>
</reference>
<keyword evidence="3" id="KW-0805">Transcription regulation</keyword>
<evidence type="ECO:0000256" key="1">
    <source>
        <dbReference type="ARBA" id="ARBA00004123"/>
    </source>
</evidence>
<evidence type="ECO:0000313" key="12">
    <source>
        <dbReference type="RefSeq" id="XP_019637895.1"/>
    </source>
</evidence>
<dbReference type="PROSITE" id="PS50888">
    <property type="entry name" value="BHLH"/>
    <property type="match status" value="1"/>
</dbReference>
<dbReference type="Gene3D" id="4.10.280.10">
    <property type="entry name" value="Helix-loop-helix DNA-binding domain"/>
    <property type="match status" value="1"/>
</dbReference>
<dbReference type="CDD" id="cd11459">
    <property type="entry name" value="bHLH-O_HES1_4"/>
    <property type="match status" value="1"/>
</dbReference>
<dbReference type="AlphaFoldDB" id="A0A6P4ZV29"/>
<feature type="compositionally biased region" description="Basic and acidic residues" evidence="7">
    <location>
        <begin position="1"/>
        <end position="20"/>
    </location>
</feature>
<dbReference type="PANTHER" id="PTHR10985">
    <property type="entry name" value="BASIC HELIX-LOOP-HELIX TRANSCRIPTION FACTOR, HES-RELATED"/>
    <property type="match status" value="1"/>
</dbReference>
<dbReference type="KEGG" id="bbel:109480172"/>
<keyword evidence="6" id="KW-0539">Nucleus</keyword>
<dbReference type="Proteomes" id="UP000515135">
    <property type="component" value="Unplaced"/>
</dbReference>
<protein>
    <submittedName>
        <fullName evidence="11 12">Transcription factor HES-1-like</fullName>
    </submittedName>
</protein>
<evidence type="ECO:0000313" key="10">
    <source>
        <dbReference type="Proteomes" id="UP000515135"/>
    </source>
</evidence>
<feature type="region of interest" description="Disordered" evidence="7">
    <location>
        <begin position="271"/>
        <end position="298"/>
    </location>
</feature>
<name>A0A6P4ZV29_BRABE</name>